<name>A0A1U7PRU7_9FLAO</name>
<proteinExistence type="predicted"/>
<evidence type="ECO:0000313" key="2">
    <source>
        <dbReference type="EMBL" id="SIT95649.1"/>
    </source>
</evidence>
<reference evidence="3" key="1">
    <citation type="submission" date="2016-10" db="EMBL/GenBank/DDBJ databases">
        <authorList>
            <person name="Varghese N."/>
            <person name="Submissions S."/>
        </authorList>
    </citation>
    <scope>NUCLEOTIDE SEQUENCE [LARGE SCALE GENOMIC DNA]</scope>
    <source>
        <strain evidence="3">DSM 19482</strain>
    </source>
</reference>
<feature type="chain" id="PRO_5010558353" evidence="1">
    <location>
        <begin position="18"/>
        <end position="282"/>
    </location>
</feature>
<gene>
    <name evidence="2" type="ORF">SAMN05660493_00301</name>
</gene>
<evidence type="ECO:0000313" key="3">
    <source>
        <dbReference type="Proteomes" id="UP000187261"/>
    </source>
</evidence>
<keyword evidence="1" id="KW-0732">Signal</keyword>
<dbReference type="STRING" id="1121284.SAMN05660493_00301"/>
<keyword evidence="3" id="KW-1185">Reference proteome</keyword>
<sequence>MRLLHIFTCLFFASAYSQVGIGTSSPNSSALLDMTSTNKGFLLPRLNLTGINDNTSILNPANGLLVFNLAAAGTGSNAVAANSLYFRQNSVWQKFTSDAEVSILESSNQYVLRSVANQVLTDVQVSSINSSETYEVPVIWSSDEVLIDDPNDIELMANNQTFKVKTTGYYRVLANFSFTPKRSVTENNSNYSYVTISLLQSKDSGVTWIPVSGTAMPFDNGSTAQSQTLIIPRTILSFAKDDQLKISISKPGTATPVYGSGAGIVAKTTGDITKLFRIRNVN</sequence>
<dbReference type="EMBL" id="FTPU01000002">
    <property type="protein sequence ID" value="SIT95649.1"/>
    <property type="molecule type" value="Genomic_DNA"/>
</dbReference>
<accession>A0A1U7PRU7</accession>
<evidence type="ECO:0000256" key="1">
    <source>
        <dbReference type="SAM" id="SignalP"/>
    </source>
</evidence>
<protein>
    <submittedName>
        <fullName evidence="2">Uncharacterized protein</fullName>
    </submittedName>
</protein>
<dbReference type="Proteomes" id="UP000187261">
    <property type="component" value="Unassembled WGS sequence"/>
</dbReference>
<feature type="signal peptide" evidence="1">
    <location>
        <begin position="1"/>
        <end position="17"/>
    </location>
</feature>
<organism evidence="2 3">
    <name type="scientific">Epilithonimonas bovis DSM 19482</name>
    <dbReference type="NCBI Taxonomy" id="1121284"/>
    <lineage>
        <taxon>Bacteria</taxon>
        <taxon>Pseudomonadati</taxon>
        <taxon>Bacteroidota</taxon>
        <taxon>Flavobacteriia</taxon>
        <taxon>Flavobacteriales</taxon>
        <taxon>Weeksellaceae</taxon>
        <taxon>Chryseobacterium group</taxon>
        <taxon>Epilithonimonas</taxon>
    </lineage>
</organism>
<dbReference type="AlphaFoldDB" id="A0A1U7PRU7"/>
<dbReference type="RefSeq" id="WP_143745925.1">
    <property type="nucleotide sequence ID" value="NZ_FTPU01000002.1"/>
</dbReference>
<dbReference type="OrthoDB" id="933310at2"/>